<name>A0ACA9MWI6_9GLOM</name>
<organism evidence="1 2">
    <name type="scientific">Scutellospora calospora</name>
    <dbReference type="NCBI Taxonomy" id="85575"/>
    <lineage>
        <taxon>Eukaryota</taxon>
        <taxon>Fungi</taxon>
        <taxon>Fungi incertae sedis</taxon>
        <taxon>Mucoromycota</taxon>
        <taxon>Glomeromycotina</taxon>
        <taxon>Glomeromycetes</taxon>
        <taxon>Diversisporales</taxon>
        <taxon>Gigasporaceae</taxon>
        <taxon>Scutellospora</taxon>
    </lineage>
</organism>
<evidence type="ECO:0000313" key="1">
    <source>
        <dbReference type="EMBL" id="CAG8614286.1"/>
    </source>
</evidence>
<dbReference type="EMBL" id="CAJVPM010016476">
    <property type="protein sequence ID" value="CAG8614286.1"/>
    <property type="molecule type" value="Genomic_DNA"/>
</dbReference>
<evidence type="ECO:0000313" key="2">
    <source>
        <dbReference type="Proteomes" id="UP000789860"/>
    </source>
</evidence>
<comment type="caution">
    <text evidence="1">The sequence shown here is derived from an EMBL/GenBank/DDBJ whole genome shotgun (WGS) entry which is preliminary data.</text>
</comment>
<keyword evidence="2" id="KW-1185">Reference proteome</keyword>
<reference evidence="1" key="1">
    <citation type="submission" date="2021-06" db="EMBL/GenBank/DDBJ databases">
        <authorList>
            <person name="Kallberg Y."/>
            <person name="Tangrot J."/>
            <person name="Rosling A."/>
        </authorList>
    </citation>
    <scope>NUCLEOTIDE SEQUENCE</scope>
    <source>
        <strain evidence="1">AU212A</strain>
    </source>
</reference>
<sequence length="114" mass="13348">MLGMLRHNLQQGQLEMLKKKHKVNSQNLLNDSLTIDIEDTNDDFYLEEEFNEELLQVSTEAADIDMGYELTIENLFDLQMFAQNREETIERSSIVYSQTPTGTNEDWSIDDIFH</sequence>
<protein>
    <submittedName>
        <fullName evidence="1">6548_t:CDS:1</fullName>
    </submittedName>
</protein>
<dbReference type="Proteomes" id="UP000789860">
    <property type="component" value="Unassembled WGS sequence"/>
</dbReference>
<accession>A0ACA9MWI6</accession>
<gene>
    <name evidence="1" type="ORF">SCALOS_LOCUS7412</name>
</gene>
<proteinExistence type="predicted"/>